<keyword evidence="11 20" id="KW-0833">Ubl conjugation pathway</keyword>
<keyword evidence="8 20" id="KW-0479">Metal-binding</keyword>
<dbReference type="Proteomes" id="UP000283841">
    <property type="component" value="Unassembled WGS sequence"/>
</dbReference>
<dbReference type="InterPro" id="IPR039577">
    <property type="entry name" value="Rad18"/>
</dbReference>
<comment type="similarity">
    <text evidence="4 20">Belongs to the RAD18 family.</text>
</comment>
<dbReference type="GO" id="GO:0005634">
    <property type="term" value="C:nucleus"/>
    <property type="evidence" value="ECO:0007669"/>
    <property type="project" value="UniProtKB-SubCell"/>
</dbReference>
<evidence type="ECO:0000256" key="11">
    <source>
        <dbReference type="ARBA" id="ARBA00022786"/>
    </source>
</evidence>
<comment type="pathway">
    <text evidence="3 20">Protein modification; protein ubiquitination.</text>
</comment>
<feature type="compositionally biased region" description="Basic and acidic residues" evidence="21">
    <location>
        <begin position="384"/>
        <end position="406"/>
    </location>
</feature>
<accession>A0A443HS22</accession>
<keyword evidence="7 20" id="KW-0808">Transferase</keyword>
<keyword evidence="13 20" id="KW-0238">DNA-binding</keyword>
<dbReference type="InterPro" id="IPR006642">
    <property type="entry name" value="Rad18_UBZ4"/>
</dbReference>
<dbReference type="FunFam" id="3.30.40.10:FF:000172">
    <property type="entry name" value="E3 ubiquitin-protein ligase RAD18"/>
    <property type="match status" value="1"/>
</dbReference>
<dbReference type="SMART" id="SM00513">
    <property type="entry name" value="SAP"/>
    <property type="match status" value="1"/>
</dbReference>
<evidence type="ECO:0000256" key="16">
    <source>
        <dbReference type="ARBA" id="ARBA00054102"/>
    </source>
</evidence>
<feature type="domain" description="UBZ4-type" evidence="24">
    <location>
        <begin position="176"/>
        <end position="203"/>
    </location>
</feature>
<dbReference type="SMART" id="SM00734">
    <property type="entry name" value="ZnF_Rad18"/>
    <property type="match status" value="1"/>
</dbReference>
<evidence type="ECO:0000256" key="15">
    <source>
        <dbReference type="ARBA" id="ARBA00023242"/>
    </source>
</evidence>
<feature type="compositionally biased region" description="Low complexity" evidence="21">
    <location>
        <begin position="356"/>
        <end position="370"/>
    </location>
</feature>
<dbReference type="NCBIfam" id="TIGR00599">
    <property type="entry name" value="rad18"/>
    <property type="match status" value="1"/>
</dbReference>
<comment type="function">
    <text evidence="16 20">E3 RING-finger protein, member of the UBC2/RAD6 epistasis group. Associates to the E2 ubiquitin conjugating enzyme UBC2/RAD6 to form the UBC2-RAD18 ubiquitin ligase complex involved in postreplicative repair (PRR) of damaged DNA.</text>
</comment>
<comment type="subcellular location">
    <subcellularLocation>
        <location evidence="2 20">Nucleus</location>
    </subcellularLocation>
</comment>
<dbReference type="GO" id="GO:0061630">
    <property type="term" value="F:ubiquitin protein ligase activity"/>
    <property type="evidence" value="ECO:0007669"/>
    <property type="project" value="UniProtKB-UniRule"/>
</dbReference>
<feature type="region of interest" description="Disordered" evidence="21">
    <location>
        <begin position="354"/>
        <end position="419"/>
    </location>
</feature>
<sequence length="419" mass="46416">MDQSFDIPDSTDWLDTPLTLVAPLESALRCQVCKDFFDNPVITSCSHTFCSLCIRRCLSTEGKCPACRSSDQELKLRRNWAVQELVDSFKNARPGILELARNAARTAEENESEQPVAKKRKLEQPGQGEAVSQDDAQLQGRQTRSRSRRTESQAATPAVEVIEDSGDEEFVPDDGMVACPICNRRMKNEAVFPHLDKCTGPQEAQQPAPSLGSLQPLNQVLRDNSSSTKRLERLPHLNYSILKEGVLRKKLRDMGIPDWGPKPLLQKRHTEWMNLWNSNCDSKVPKPKRELLRELDIWERTQGGQASASSAAASNPIMRKDFDAAAWSSSHDDDFKRLIANARKRSDAIVRTTIPQASAQQQQDQGSSLSETAEALPQIIEARNPVRDSVEISDGKAAEGNGHAEQDSGQNPILGTPAG</sequence>
<evidence type="ECO:0000256" key="21">
    <source>
        <dbReference type="SAM" id="MobiDB-lite"/>
    </source>
</evidence>
<evidence type="ECO:0000313" key="26">
    <source>
        <dbReference type="Proteomes" id="UP000283841"/>
    </source>
</evidence>
<evidence type="ECO:0000256" key="10">
    <source>
        <dbReference type="ARBA" id="ARBA00022771"/>
    </source>
</evidence>
<evidence type="ECO:0000256" key="14">
    <source>
        <dbReference type="ARBA" id="ARBA00023204"/>
    </source>
</evidence>
<dbReference type="STRING" id="264951.A0A443HS22"/>
<dbReference type="PROSITE" id="PS50800">
    <property type="entry name" value="SAP"/>
    <property type="match status" value="1"/>
</dbReference>
<dbReference type="InterPro" id="IPR001841">
    <property type="entry name" value="Znf_RING"/>
</dbReference>
<dbReference type="SUPFAM" id="SSF57850">
    <property type="entry name" value="RING/U-box"/>
    <property type="match status" value="1"/>
</dbReference>
<dbReference type="PANTHER" id="PTHR14134">
    <property type="entry name" value="E3 UBIQUITIN-PROTEIN LIGASE RAD18"/>
    <property type="match status" value="1"/>
</dbReference>
<evidence type="ECO:0000256" key="1">
    <source>
        <dbReference type="ARBA" id="ARBA00000900"/>
    </source>
</evidence>
<evidence type="ECO:0000256" key="9">
    <source>
        <dbReference type="ARBA" id="ARBA00022763"/>
    </source>
</evidence>
<evidence type="ECO:0000259" key="24">
    <source>
        <dbReference type="PROSITE" id="PS51908"/>
    </source>
</evidence>
<evidence type="ECO:0000256" key="17">
    <source>
        <dbReference type="ARBA" id="ARBA00066140"/>
    </source>
</evidence>
<dbReference type="GeneID" id="39596400"/>
<dbReference type="PROSITE" id="PS00518">
    <property type="entry name" value="ZF_RING_1"/>
    <property type="match status" value="1"/>
</dbReference>
<evidence type="ECO:0000256" key="13">
    <source>
        <dbReference type="ARBA" id="ARBA00023125"/>
    </source>
</evidence>
<keyword evidence="12 20" id="KW-0862">Zinc</keyword>
<dbReference type="InterPro" id="IPR004580">
    <property type="entry name" value="Rad18_fungi"/>
</dbReference>
<proteinExistence type="inferred from homology"/>
<dbReference type="GO" id="GO:0006301">
    <property type="term" value="P:DNA damage tolerance"/>
    <property type="evidence" value="ECO:0007669"/>
    <property type="project" value="InterPro"/>
</dbReference>
<dbReference type="GO" id="GO:0006281">
    <property type="term" value="P:DNA repair"/>
    <property type="evidence" value="ECO:0007669"/>
    <property type="project" value="UniProtKB-KW"/>
</dbReference>
<dbReference type="InterPro" id="IPR013083">
    <property type="entry name" value="Znf_RING/FYVE/PHD"/>
</dbReference>
<dbReference type="InterPro" id="IPR003034">
    <property type="entry name" value="SAP_dom"/>
</dbReference>
<dbReference type="SMART" id="SM00184">
    <property type="entry name" value="RING"/>
    <property type="match status" value="1"/>
</dbReference>
<reference evidence="25 26" key="1">
    <citation type="journal article" date="2018" name="Front. Microbiol.">
        <title>Genomic and genetic insights into a cosmopolitan fungus, Paecilomyces variotii (Eurotiales).</title>
        <authorList>
            <person name="Urquhart A.S."/>
            <person name="Mondo S.J."/>
            <person name="Makela M.R."/>
            <person name="Hane J.K."/>
            <person name="Wiebenga A."/>
            <person name="He G."/>
            <person name="Mihaltcheva S."/>
            <person name="Pangilinan J."/>
            <person name="Lipzen A."/>
            <person name="Barry K."/>
            <person name="de Vries R.P."/>
            <person name="Grigoriev I.V."/>
            <person name="Idnurm A."/>
        </authorList>
    </citation>
    <scope>NUCLEOTIDE SEQUENCE [LARGE SCALE GENOMIC DNA]</scope>
    <source>
        <strain evidence="25 26">CBS 101075</strain>
    </source>
</reference>
<comment type="caution">
    <text evidence="25">The sequence shown here is derived from an EMBL/GenBank/DDBJ whole genome shotgun (WGS) entry which is preliminary data.</text>
</comment>
<evidence type="ECO:0000256" key="7">
    <source>
        <dbReference type="ARBA" id="ARBA00022679"/>
    </source>
</evidence>
<evidence type="ECO:0000259" key="23">
    <source>
        <dbReference type="PROSITE" id="PS50800"/>
    </source>
</evidence>
<keyword evidence="10 18" id="KW-0863">Zinc-finger</keyword>
<dbReference type="Gene3D" id="3.30.40.10">
    <property type="entry name" value="Zinc/RING finger domain, C3HC4 (zinc finger)"/>
    <property type="match status" value="1"/>
</dbReference>
<dbReference type="AlphaFoldDB" id="A0A443HS22"/>
<feature type="domain" description="RING-type" evidence="22">
    <location>
        <begin position="30"/>
        <end position="68"/>
    </location>
</feature>
<evidence type="ECO:0000256" key="6">
    <source>
        <dbReference type="ARBA" id="ARBA00015551"/>
    </source>
</evidence>
<dbReference type="Pfam" id="PF13923">
    <property type="entry name" value="zf-C3HC4_2"/>
    <property type="match status" value="1"/>
</dbReference>
<dbReference type="UniPathway" id="UPA00143"/>
<keyword evidence="26" id="KW-1185">Reference proteome</keyword>
<protein>
    <recommendedName>
        <fullName evidence="6 20">Postreplication repair E3 ubiquitin-protein ligase RAD18</fullName>
        <ecNumber evidence="5 20">2.3.2.27</ecNumber>
    </recommendedName>
    <alternativeName>
        <fullName evidence="20">RING-type E3 ubiquitin transferase RAD18</fullName>
    </alternativeName>
</protein>
<evidence type="ECO:0000256" key="5">
    <source>
        <dbReference type="ARBA" id="ARBA00012483"/>
    </source>
</evidence>
<comment type="subunit">
    <text evidence="17 20">Interacts with E2 UBC2, forming a complex with ubiquitin ligase activity.</text>
</comment>
<dbReference type="InterPro" id="IPR017907">
    <property type="entry name" value="Znf_RING_CS"/>
</dbReference>
<dbReference type="EMBL" id="RCNU01000007">
    <property type="protein sequence ID" value="RWQ94621.1"/>
    <property type="molecule type" value="Genomic_DNA"/>
</dbReference>
<evidence type="ECO:0000256" key="20">
    <source>
        <dbReference type="RuleBase" id="RU368093"/>
    </source>
</evidence>
<dbReference type="GO" id="GO:0097505">
    <property type="term" value="C:Rad6-Rad18 complex"/>
    <property type="evidence" value="ECO:0007669"/>
    <property type="project" value="TreeGrafter"/>
</dbReference>
<keyword evidence="15 20" id="KW-0539">Nucleus</keyword>
<evidence type="ECO:0000256" key="2">
    <source>
        <dbReference type="ARBA" id="ARBA00004123"/>
    </source>
</evidence>
<dbReference type="VEuPathDB" id="FungiDB:C8Q69DRAFT_299168"/>
<evidence type="ECO:0000256" key="3">
    <source>
        <dbReference type="ARBA" id="ARBA00004906"/>
    </source>
</evidence>
<comment type="catalytic activity">
    <reaction evidence="1 20">
        <text>S-ubiquitinyl-[E2 ubiquitin-conjugating enzyme]-L-cysteine + [acceptor protein]-L-lysine = [E2 ubiquitin-conjugating enzyme]-L-cysteine + N(6)-ubiquitinyl-[acceptor protein]-L-lysine.</text>
        <dbReference type="EC" id="2.3.2.27"/>
    </reaction>
</comment>
<keyword evidence="9 19" id="KW-0227">DNA damage</keyword>
<evidence type="ECO:0000256" key="12">
    <source>
        <dbReference type="ARBA" id="ARBA00022833"/>
    </source>
</evidence>
<feature type="region of interest" description="Disordered" evidence="21">
    <location>
        <begin position="104"/>
        <end position="158"/>
    </location>
</feature>
<keyword evidence="14 19" id="KW-0234">DNA repair</keyword>
<evidence type="ECO:0000256" key="4">
    <source>
        <dbReference type="ARBA" id="ARBA00009506"/>
    </source>
</evidence>
<dbReference type="PROSITE" id="PS51908">
    <property type="entry name" value="ZF_UBZ4"/>
    <property type="match status" value="1"/>
</dbReference>
<dbReference type="PROSITE" id="PS50089">
    <property type="entry name" value="ZF_RING_2"/>
    <property type="match status" value="1"/>
</dbReference>
<dbReference type="GO" id="GO:0008270">
    <property type="term" value="F:zinc ion binding"/>
    <property type="evidence" value="ECO:0007669"/>
    <property type="project" value="UniProtKB-KW"/>
</dbReference>
<evidence type="ECO:0000256" key="18">
    <source>
        <dbReference type="PROSITE-ProRule" id="PRU00175"/>
    </source>
</evidence>
<dbReference type="EC" id="2.3.2.27" evidence="5 20"/>
<evidence type="ECO:0000259" key="22">
    <source>
        <dbReference type="PROSITE" id="PS50089"/>
    </source>
</evidence>
<evidence type="ECO:0000256" key="8">
    <source>
        <dbReference type="ARBA" id="ARBA00022723"/>
    </source>
</evidence>
<feature type="domain" description="SAP" evidence="23">
    <location>
        <begin position="239"/>
        <end position="273"/>
    </location>
</feature>
<dbReference type="GO" id="GO:0006513">
    <property type="term" value="P:protein monoubiquitination"/>
    <property type="evidence" value="ECO:0007669"/>
    <property type="project" value="InterPro"/>
</dbReference>
<organism evidence="25 26">
    <name type="scientific">Byssochlamys spectabilis</name>
    <name type="common">Paecilomyces variotii</name>
    <dbReference type="NCBI Taxonomy" id="264951"/>
    <lineage>
        <taxon>Eukaryota</taxon>
        <taxon>Fungi</taxon>
        <taxon>Dikarya</taxon>
        <taxon>Ascomycota</taxon>
        <taxon>Pezizomycotina</taxon>
        <taxon>Eurotiomycetes</taxon>
        <taxon>Eurotiomycetidae</taxon>
        <taxon>Eurotiales</taxon>
        <taxon>Thermoascaceae</taxon>
        <taxon>Paecilomyces</taxon>
    </lineage>
</organism>
<dbReference type="RefSeq" id="XP_028484266.1">
    <property type="nucleotide sequence ID" value="XM_028627123.1"/>
</dbReference>
<evidence type="ECO:0000256" key="19">
    <source>
        <dbReference type="PROSITE-ProRule" id="PRU01256"/>
    </source>
</evidence>
<dbReference type="PANTHER" id="PTHR14134:SF2">
    <property type="entry name" value="E3 UBIQUITIN-PROTEIN LIGASE RAD18"/>
    <property type="match status" value="1"/>
</dbReference>
<evidence type="ECO:0000313" key="25">
    <source>
        <dbReference type="EMBL" id="RWQ94621.1"/>
    </source>
</evidence>
<dbReference type="GO" id="GO:0003697">
    <property type="term" value="F:single-stranded DNA binding"/>
    <property type="evidence" value="ECO:0007669"/>
    <property type="project" value="UniProtKB-UniRule"/>
</dbReference>
<name>A0A443HS22_BYSSP</name>
<gene>
    <name evidence="25" type="ORF">C8Q69DRAFT_299168</name>
</gene>